<accession>A0A5D4SQ42</accession>
<dbReference type="Proteomes" id="UP000323732">
    <property type="component" value="Unassembled WGS sequence"/>
</dbReference>
<protein>
    <submittedName>
        <fullName evidence="3">Sirohydrochlorin chelatase</fullName>
    </submittedName>
</protein>
<dbReference type="SUPFAM" id="SSF53800">
    <property type="entry name" value="Chelatase"/>
    <property type="match status" value="1"/>
</dbReference>
<evidence type="ECO:0000313" key="3">
    <source>
        <dbReference type="EMBL" id="TYS65089.1"/>
    </source>
</evidence>
<dbReference type="AlphaFoldDB" id="A0A5D4SQ42"/>
<dbReference type="RefSeq" id="WP_148949402.1">
    <property type="nucleotide sequence ID" value="NZ_VTES01000002.1"/>
</dbReference>
<comment type="caution">
    <text evidence="3">The sequence shown here is derived from an EMBL/GenBank/DDBJ whole genome shotgun (WGS) entry which is preliminary data.</text>
</comment>
<dbReference type="PANTHER" id="PTHR33542:SF3">
    <property type="entry name" value="SIROHYDROCHLORIN FERROCHELATASE, CHLOROPLASTIC"/>
    <property type="match status" value="1"/>
</dbReference>
<dbReference type="GO" id="GO:0046872">
    <property type="term" value="F:metal ion binding"/>
    <property type="evidence" value="ECO:0007669"/>
    <property type="project" value="UniProtKB-KW"/>
</dbReference>
<dbReference type="InterPro" id="IPR050963">
    <property type="entry name" value="Sirohydro_Cobaltochel/CbiX"/>
</dbReference>
<evidence type="ECO:0000313" key="4">
    <source>
        <dbReference type="Proteomes" id="UP000323732"/>
    </source>
</evidence>
<dbReference type="InterPro" id="IPR002762">
    <property type="entry name" value="CbiX-like"/>
</dbReference>
<organism evidence="3 4">
    <name type="scientific">Bacillus infantis</name>
    <dbReference type="NCBI Taxonomy" id="324767"/>
    <lineage>
        <taxon>Bacteria</taxon>
        <taxon>Bacillati</taxon>
        <taxon>Bacillota</taxon>
        <taxon>Bacilli</taxon>
        <taxon>Bacillales</taxon>
        <taxon>Bacillaceae</taxon>
        <taxon>Bacillus</taxon>
    </lineage>
</organism>
<sequence>MEAILYIGHGTRSKKGAQEARDFLNRIIGKSAAPIQEISFLELAEPSIGEAYENCIRRGATSIRVVPIFLLSAGHIKEDIPDILEKLKNNFPDIPVEMADPFGVQQAIIHAVCELIFQEALVLSKDDSVLLVGRGSSDPSVLEAFEEIKKGVADKIGASVKVCFLAAASPSFGEGLEEACADSPGRVIVVPYLLFGGLLLSEIENAVRKRKKQGIQIVHTGALSRHSAIEEIVIARAAGKEEKDAAPVH</sequence>
<keyword evidence="2" id="KW-0456">Lyase</keyword>
<dbReference type="PANTHER" id="PTHR33542">
    <property type="entry name" value="SIROHYDROCHLORIN FERROCHELATASE, CHLOROPLASTIC"/>
    <property type="match status" value="1"/>
</dbReference>
<dbReference type="CDD" id="cd03414">
    <property type="entry name" value="CbiX_SirB_C"/>
    <property type="match status" value="1"/>
</dbReference>
<name>A0A5D4SQ42_9BACI</name>
<keyword evidence="1" id="KW-0479">Metal-binding</keyword>
<proteinExistence type="predicted"/>
<dbReference type="EMBL" id="VTES01000002">
    <property type="protein sequence ID" value="TYS65089.1"/>
    <property type="molecule type" value="Genomic_DNA"/>
</dbReference>
<dbReference type="Gene3D" id="3.40.50.1400">
    <property type="match status" value="2"/>
</dbReference>
<evidence type="ECO:0000256" key="1">
    <source>
        <dbReference type="ARBA" id="ARBA00022723"/>
    </source>
</evidence>
<gene>
    <name evidence="3" type="ORF">FZD47_07015</name>
</gene>
<evidence type="ECO:0000256" key="2">
    <source>
        <dbReference type="ARBA" id="ARBA00023239"/>
    </source>
</evidence>
<dbReference type="Pfam" id="PF01903">
    <property type="entry name" value="CbiX"/>
    <property type="match status" value="2"/>
</dbReference>
<dbReference type="CDD" id="cd03416">
    <property type="entry name" value="CbiX_SirB_N"/>
    <property type="match status" value="1"/>
</dbReference>
<dbReference type="GO" id="GO:0016829">
    <property type="term" value="F:lyase activity"/>
    <property type="evidence" value="ECO:0007669"/>
    <property type="project" value="UniProtKB-KW"/>
</dbReference>
<reference evidence="3 4" key="1">
    <citation type="submission" date="2019-08" db="EMBL/GenBank/DDBJ databases">
        <title>Bacillus genomes from the desert of Cuatro Cienegas, Coahuila.</title>
        <authorList>
            <person name="Olmedo-Alvarez G."/>
        </authorList>
    </citation>
    <scope>NUCLEOTIDE SEQUENCE [LARGE SCALE GENOMIC DNA]</scope>
    <source>
        <strain evidence="3 4">CH37_1T</strain>
    </source>
</reference>